<dbReference type="EMBL" id="BPLR01014971">
    <property type="protein sequence ID" value="GIY72616.1"/>
    <property type="molecule type" value="Genomic_DNA"/>
</dbReference>
<reference evidence="2 3" key="1">
    <citation type="submission" date="2021-06" db="EMBL/GenBank/DDBJ databases">
        <title>Caerostris extrusa draft genome.</title>
        <authorList>
            <person name="Kono N."/>
            <person name="Arakawa K."/>
        </authorList>
    </citation>
    <scope>NUCLEOTIDE SEQUENCE [LARGE SCALE GENOMIC DNA]</scope>
</reference>
<sequence>MNFGELFIKREAIFKKEKKFAITTNHATESLREQRKKIIRVPITNSPYWQHTPSFPHQGKTRAHVPRKGRRGTLNEKQTVPLFCQARLKLRLSDRCRISGFALKNDPPSPPTIPRAPLLKGSGRNPLFFLCEKKIPGRRIGFSSTDEPLCLVFLSCSRLVSNTQRRRLRDTPRQHPRAALIPESSRPLYLT</sequence>
<evidence type="ECO:0000313" key="3">
    <source>
        <dbReference type="Proteomes" id="UP001054945"/>
    </source>
</evidence>
<proteinExistence type="predicted"/>
<dbReference type="Proteomes" id="UP001054945">
    <property type="component" value="Unassembled WGS sequence"/>
</dbReference>
<gene>
    <name evidence="2" type="ORF">CEXT_35171</name>
</gene>
<evidence type="ECO:0000256" key="1">
    <source>
        <dbReference type="SAM" id="MobiDB-lite"/>
    </source>
</evidence>
<dbReference type="AlphaFoldDB" id="A0AAV4VS42"/>
<evidence type="ECO:0000313" key="2">
    <source>
        <dbReference type="EMBL" id="GIY72616.1"/>
    </source>
</evidence>
<feature type="region of interest" description="Disordered" evidence="1">
    <location>
        <begin position="164"/>
        <end position="191"/>
    </location>
</feature>
<protein>
    <submittedName>
        <fullName evidence="2">Uncharacterized protein</fullName>
    </submittedName>
</protein>
<organism evidence="2 3">
    <name type="scientific">Caerostris extrusa</name>
    <name type="common">Bark spider</name>
    <name type="synonym">Caerostris bankana</name>
    <dbReference type="NCBI Taxonomy" id="172846"/>
    <lineage>
        <taxon>Eukaryota</taxon>
        <taxon>Metazoa</taxon>
        <taxon>Ecdysozoa</taxon>
        <taxon>Arthropoda</taxon>
        <taxon>Chelicerata</taxon>
        <taxon>Arachnida</taxon>
        <taxon>Araneae</taxon>
        <taxon>Araneomorphae</taxon>
        <taxon>Entelegynae</taxon>
        <taxon>Araneoidea</taxon>
        <taxon>Araneidae</taxon>
        <taxon>Caerostris</taxon>
    </lineage>
</organism>
<feature type="compositionally biased region" description="Basic residues" evidence="1">
    <location>
        <begin position="59"/>
        <end position="69"/>
    </location>
</feature>
<comment type="caution">
    <text evidence="2">The sequence shown here is derived from an EMBL/GenBank/DDBJ whole genome shotgun (WGS) entry which is preliminary data.</text>
</comment>
<feature type="region of interest" description="Disordered" evidence="1">
    <location>
        <begin position="50"/>
        <end position="69"/>
    </location>
</feature>
<accession>A0AAV4VS42</accession>
<name>A0AAV4VS42_CAEEX</name>
<keyword evidence="3" id="KW-1185">Reference proteome</keyword>